<comment type="caution">
    <text evidence="4">The sequence shown here is derived from an EMBL/GenBank/DDBJ whole genome shotgun (WGS) entry which is preliminary data.</text>
</comment>
<organism evidence="4 5">
    <name type="scientific">Ferrimonas aestuarii</name>
    <dbReference type="NCBI Taxonomy" id="2569539"/>
    <lineage>
        <taxon>Bacteria</taxon>
        <taxon>Pseudomonadati</taxon>
        <taxon>Pseudomonadota</taxon>
        <taxon>Gammaproteobacteria</taxon>
        <taxon>Alteromonadales</taxon>
        <taxon>Ferrimonadaceae</taxon>
        <taxon>Ferrimonas</taxon>
    </lineage>
</organism>
<dbReference type="SMART" id="SM00065">
    <property type="entry name" value="GAF"/>
    <property type="match status" value="1"/>
</dbReference>
<comment type="catalytic activity">
    <reaction evidence="2">
        <text>2 GTP = 3',3'-c-di-GMP + 2 diphosphate</text>
        <dbReference type="Rhea" id="RHEA:24898"/>
        <dbReference type="ChEBI" id="CHEBI:33019"/>
        <dbReference type="ChEBI" id="CHEBI:37565"/>
        <dbReference type="ChEBI" id="CHEBI:58805"/>
        <dbReference type="EC" id="2.7.7.65"/>
    </reaction>
</comment>
<dbReference type="Pfam" id="PF00990">
    <property type="entry name" value="GGDEF"/>
    <property type="match status" value="1"/>
</dbReference>
<sequence length="333" mass="36996">MEEVQIIGALESHAQKQWVHLLNMLSQATGMQGAYLSRCDSKEMRILATNDTCPKAVQAGEQFSIFSLYCEQVMKTGRYLSVDDAWADPKWANSRETDAGIISYLGLPVRQPNGYLFGTLCIWAPEARPHCHQWLALMQSVVNIIESDLSLLAVGKSLANDSITDPLTGLNNRRGLEQQLDGLLSLGHRLSGKSQDKIPLGMMMLDLDRFKGVNDTYGHIVGDKLLKHFADLIQGAIRRQDLAVRWGGEEFLLLFPAISPRNLAMLAEKIRLLVIASPLMLDQEELAFTVSIGYGGWNQSQLSSENIQTLDEQLLLAKQQGRNRCCGKPLLCA</sequence>
<dbReference type="PANTHER" id="PTHR45138:SF9">
    <property type="entry name" value="DIGUANYLATE CYCLASE DGCM-RELATED"/>
    <property type="match status" value="1"/>
</dbReference>
<keyword evidence="5" id="KW-1185">Reference proteome</keyword>
<feature type="domain" description="GGDEF" evidence="3">
    <location>
        <begin position="198"/>
        <end position="330"/>
    </location>
</feature>
<protein>
    <recommendedName>
        <fullName evidence="1">diguanylate cyclase</fullName>
        <ecNumber evidence="1">2.7.7.65</ecNumber>
    </recommendedName>
</protein>
<dbReference type="PROSITE" id="PS50887">
    <property type="entry name" value="GGDEF"/>
    <property type="match status" value="1"/>
</dbReference>
<dbReference type="GO" id="GO:0052621">
    <property type="term" value="F:diguanylate cyclase activity"/>
    <property type="evidence" value="ECO:0007669"/>
    <property type="project" value="UniProtKB-EC"/>
</dbReference>
<dbReference type="Pfam" id="PF01590">
    <property type="entry name" value="GAF"/>
    <property type="match status" value="1"/>
</dbReference>
<dbReference type="EC" id="2.7.7.65" evidence="1"/>
<dbReference type="InterPro" id="IPR003018">
    <property type="entry name" value="GAF"/>
</dbReference>
<gene>
    <name evidence="4" type="ORF">FCL42_10850</name>
</gene>
<dbReference type="Gene3D" id="3.30.450.40">
    <property type="match status" value="1"/>
</dbReference>
<dbReference type="SUPFAM" id="SSF55073">
    <property type="entry name" value="Nucleotide cyclase"/>
    <property type="match status" value="1"/>
</dbReference>
<dbReference type="InterPro" id="IPR029787">
    <property type="entry name" value="Nucleotide_cyclase"/>
</dbReference>
<dbReference type="CDD" id="cd01949">
    <property type="entry name" value="GGDEF"/>
    <property type="match status" value="1"/>
</dbReference>
<accession>A0A4U1BNH6</accession>
<evidence type="ECO:0000259" key="3">
    <source>
        <dbReference type="PROSITE" id="PS50887"/>
    </source>
</evidence>
<dbReference type="InterPro" id="IPR043128">
    <property type="entry name" value="Rev_trsase/Diguanyl_cyclase"/>
</dbReference>
<dbReference type="NCBIfam" id="TIGR00254">
    <property type="entry name" value="GGDEF"/>
    <property type="match status" value="1"/>
</dbReference>
<dbReference type="EMBL" id="SWCJ01000006">
    <property type="protein sequence ID" value="TKB55052.1"/>
    <property type="molecule type" value="Genomic_DNA"/>
</dbReference>
<dbReference type="InterPro" id="IPR050469">
    <property type="entry name" value="Diguanylate_Cyclase"/>
</dbReference>
<dbReference type="GO" id="GO:1902201">
    <property type="term" value="P:negative regulation of bacterial-type flagellum-dependent cell motility"/>
    <property type="evidence" value="ECO:0007669"/>
    <property type="project" value="TreeGrafter"/>
</dbReference>
<dbReference type="InterPro" id="IPR000160">
    <property type="entry name" value="GGDEF_dom"/>
</dbReference>
<dbReference type="OrthoDB" id="9812358at2"/>
<dbReference type="SUPFAM" id="SSF55781">
    <property type="entry name" value="GAF domain-like"/>
    <property type="match status" value="1"/>
</dbReference>
<dbReference type="Gene3D" id="3.30.70.270">
    <property type="match status" value="1"/>
</dbReference>
<dbReference type="Proteomes" id="UP000305675">
    <property type="component" value="Unassembled WGS sequence"/>
</dbReference>
<name>A0A4U1BNH6_9GAMM</name>
<dbReference type="GO" id="GO:0043709">
    <property type="term" value="P:cell adhesion involved in single-species biofilm formation"/>
    <property type="evidence" value="ECO:0007669"/>
    <property type="project" value="TreeGrafter"/>
</dbReference>
<evidence type="ECO:0000313" key="4">
    <source>
        <dbReference type="EMBL" id="TKB55052.1"/>
    </source>
</evidence>
<dbReference type="GO" id="GO:0005886">
    <property type="term" value="C:plasma membrane"/>
    <property type="evidence" value="ECO:0007669"/>
    <property type="project" value="TreeGrafter"/>
</dbReference>
<dbReference type="AlphaFoldDB" id="A0A4U1BNH6"/>
<reference evidence="4 5" key="1">
    <citation type="submission" date="2019-04" db="EMBL/GenBank/DDBJ databases">
        <authorList>
            <person name="Hwang J.C."/>
        </authorList>
    </citation>
    <scope>NUCLEOTIDE SEQUENCE [LARGE SCALE GENOMIC DNA]</scope>
    <source>
        <strain evidence="4 5">IMCC35002</strain>
    </source>
</reference>
<evidence type="ECO:0000256" key="1">
    <source>
        <dbReference type="ARBA" id="ARBA00012528"/>
    </source>
</evidence>
<proteinExistence type="predicted"/>
<evidence type="ECO:0000313" key="5">
    <source>
        <dbReference type="Proteomes" id="UP000305675"/>
    </source>
</evidence>
<dbReference type="PANTHER" id="PTHR45138">
    <property type="entry name" value="REGULATORY COMPONENTS OF SENSORY TRANSDUCTION SYSTEM"/>
    <property type="match status" value="1"/>
</dbReference>
<dbReference type="RefSeq" id="WP_136863438.1">
    <property type="nucleotide sequence ID" value="NZ_SWCJ01000006.1"/>
</dbReference>
<evidence type="ECO:0000256" key="2">
    <source>
        <dbReference type="ARBA" id="ARBA00034247"/>
    </source>
</evidence>
<dbReference type="SMART" id="SM00267">
    <property type="entry name" value="GGDEF"/>
    <property type="match status" value="1"/>
</dbReference>
<dbReference type="InterPro" id="IPR029016">
    <property type="entry name" value="GAF-like_dom_sf"/>
</dbReference>